<evidence type="ECO:0000256" key="1">
    <source>
        <dbReference type="SAM" id="MobiDB-lite"/>
    </source>
</evidence>
<evidence type="ECO:0000313" key="3">
    <source>
        <dbReference type="Proteomes" id="UP000824469"/>
    </source>
</evidence>
<proteinExistence type="predicted"/>
<evidence type="ECO:0000313" key="2">
    <source>
        <dbReference type="EMBL" id="KAH9316363.1"/>
    </source>
</evidence>
<name>A0AA38G6X0_TAXCH</name>
<organism evidence="2 3">
    <name type="scientific">Taxus chinensis</name>
    <name type="common">Chinese yew</name>
    <name type="synonym">Taxus wallichiana var. chinensis</name>
    <dbReference type="NCBI Taxonomy" id="29808"/>
    <lineage>
        <taxon>Eukaryota</taxon>
        <taxon>Viridiplantae</taxon>
        <taxon>Streptophyta</taxon>
        <taxon>Embryophyta</taxon>
        <taxon>Tracheophyta</taxon>
        <taxon>Spermatophyta</taxon>
        <taxon>Pinopsida</taxon>
        <taxon>Pinidae</taxon>
        <taxon>Conifers II</taxon>
        <taxon>Cupressales</taxon>
        <taxon>Taxaceae</taxon>
        <taxon>Taxus</taxon>
    </lineage>
</organism>
<comment type="caution">
    <text evidence="2">The sequence shown here is derived from an EMBL/GenBank/DDBJ whole genome shotgun (WGS) entry which is preliminary data.</text>
</comment>
<feature type="non-terminal residue" evidence="2">
    <location>
        <position position="78"/>
    </location>
</feature>
<protein>
    <submittedName>
        <fullName evidence="2">Uncharacterized protein</fullName>
    </submittedName>
</protein>
<dbReference type="Proteomes" id="UP000824469">
    <property type="component" value="Unassembled WGS sequence"/>
</dbReference>
<gene>
    <name evidence="2" type="ORF">KI387_024990</name>
</gene>
<accession>A0AA38G6X0</accession>
<feature type="region of interest" description="Disordered" evidence="1">
    <location>
        <begin position="50"/>
        <end position="78"/>
    </location>
</feature>
<keyword evidence="3" id="KW-1185">Reference proteome</keyword>
<feature type="non-terminal residue" evidence="2">
    <location>
        <position position="1"/>
    </location>
</feature>
<sequence>SNEHRPGKESNSEYPINWNQNQLWGSNEMLDGESTIWINMEGNWHYQTDFKEHESNGISKQGPEHHEVPMDSLLPSTQ</sequence>
<reference evidence="2 3" key="1">
    <citation type="journal article" date="2021" name="Nat. Plants">
        <title>The Taxus genome provides insights into paclitaxel biosynthesis.</title>
        <authorList>
            <person name="Xiong X."/>
            <person name="Gou J."/>
            <person name="Liao Q."/>
            <person name="Li Y."/>
            <person name="Zhou Q."/>
            <person name="Bi G."/>
            <person name="Li C."/>
            <person name="Du R."/>
            <person name="Wang X."/>
            <person name="Sun T."/>
            <person name="Guo L."/>
            <person name="Liang H."/>
            <person name="Lu P."/>
            <person name="Wu Y."/>
            <person name="Zhang Z."/>
            <person name="Ro D.K."/>
            <person name="Shang Y."/>
            <person name="Huang S."/>
            <person name="Yan J."/>
        </authorList>
    </citation>
    <scope>NUCLEOTIDE SEQUENCE [LARGE SCALE GENOMIC DNA]</scope>
    <source>
        <strain evidence="2">Ta-2019</strain>
    </source>
</reference>
<dbReference type="AlphaFoldDB" id="A0AA38G6X0"/>
<dbReference type="EMBL" id="JAHRHJ020000005">
    <property type="protein sequence ID" value="KAH9316363.1"/>
    <property type="molecule type" value="Genomic_DNA"/>
</dbReference>